<dbReference type="PANTHER" id="PTHR43877">
    <property type="entry name" value="AMINOALKYLPHOSPHONATE N-ACETYLTRANSFERASE-RELATED-RELATED"/>
    <property type="match status" value="1"/>
</dbReference>
<sequence length="158" mass="17693">MKIRKVQKSDNKQLADLIRAAFIEYDAPRQGTVFSDPTTDNLYELFQNEKSVLWVAEKDGEILGCCGIYPTVGLPKGCAELVKFYLLAKARGKGLGTVLMEQSIESAKELDYSEIYIETLPEFDNAVGMYERAGFEQLDKPLGDSGHTGCDIWMIKKL</sequence>
<dbReference type="Gene3D" id="3.40.630.30">
    <property type="match status" value="1"/>
</dbReference>
<dbReference type="SUPFAM" id="SSF55729">
    <property type="entry name" value="Acyl-CoA N-acyltransferases (Nat)"/>
    <property type="match status" value="1"/>
</dbReference>
<reference evidence="4 5" key="1">
    <citation type="submission" date="2014-09" db="EMBL/GenBank/DDBJ databases">
        <title>Draft Genome Sequence of Draconibacterium sp. JN14CK-3.</title>
        <authorList>
            <person name="Dong C."/>
            <person name="Lai Q."/>
            <person name="Shao Z."/>
        </authorList>
    </citation>
    <scope>NUCLEOTIDE SEQUENCE [LARGE SCALE GENOMIC DNA]</scope>
    <source>
        <strain evidence="4 5">JN14CK-3</strain>
    </source>
</reference>
<dbReference type="STRING" id="1544798.LH29_05350"/>
<comment type="caution">
    <text evidence="4">The sequence shown here is derived from an EMBL/GenBank/DDBJ whole genome shotgun (WGS) entry which is preliminary data.</text>
</comment>
<keyword evidence="2" id="KW-0012">Acyltransferase</keyword>
<dbReference type="RefSeq" id="WP_045026389.1">
    <property type="nucleotide sequence ID" value="NZ_JRHC01000001.1"/>
</dbReference>
<dbReference type="InterPro" id="IPR016181">
    <property type="entry name" value="Acyl_CoA_acyltransferase"/>
</dbReference>
<evidence type="ECO:0000256" key="2">
    <source>
        <dbReference type="ARBA" id="ARBA00023315"/>
    </source>
</evidence>
<dbReference type="Proteomes" id="UP000032544">
    <property type="component" value="Unassembled WGS sequence"/>
</dbReference>
<dbReference type="CDD" id="cd04301">
    <property type="entry name" value="NAT_SF"/>
    <property type="match status" value="1"/>
</dbReference>
<keyword evidence="1 4" id="KW-0808">Transferase</keyword>
<dbReference type="AlphaFoldDB" id="A0A0D8JG69"/>
<gene>
    <name evidence="4" type="ORF">LH29_05350</name>
</gene>
<evidence type="ECO:0000313" key="5">
    <source>
        <dbReference type="Proteomes" id="UP000032544"/>
    </source>
</evidence>
<dbReference type="InterPro" id="IPR000182">
    <property type="entry name" value="GNAT_dom"/>
</dbReference>
<feature type="domain" description="N-acetyltransferase" evidence="3">
    <location>
        <begin position="1"/>
        <end position="158"/>
    </location>
</feature>
<organism evidence="4 5">
    <name type="scientific">Draconibacterium sediminis</name>
    <dbReference type="NCBI Taxonomy" id="1544798"/>
    <lineage>
        <taxon>Bacteria</taxon>
        <taxon>Pseudomonadati</taxon>
        <taxon>Bacteroidota</taxon>
        <taxon>Bacteroidia</taxon>
        <taxon>Marinilabiliales</taxon>
        <taxon>Prolixibacteraceae</taxon>
        <taxon>Draconibacterium</taxon>
    </lineage>
</organism>
<dbReference type="InterPro" id="IPR050832">
    <property type="entry name" value="Bact_Acetyltransf"/>
</dbReference>
<evidence type="ECO:0000259" key="3">
    <source>
        <dbReference type="PROSITE" id="PS51186"/>
    </source>
</evidence>
<accession>A0A0D8JG69</accession>
<proteinExistence type="predicted"/>
<name>A0A0D8JG69_9BACT</name>
<dbReference type="PATRIC" id="fig|1544798.3.peg.1080"/>
<dbReference type="PANTHER" id="PTHR43877:SF2">
    <property type="entry name" value="AMINOALKYLPHOSPHONATE N-ACETYLTRANSFERASE-RELATED"/>
    <property type="match status" value="1"/>
</dbReference>
<dbReference type="Pfam" id="PF00583">
    <property type="entry name" value="Acetyltransf_1"/>
    <property type="match status" value="1"/>
</dbReference>
<keyword evidence="5" id="KW-1185">Reference proteome</keyword>
<protein>
    <submittedName>
        <fullName evidence="4">Acetyltransferase</fullName>
    </submittedName>
</protein>
<evidence type="ECO:0000313" key="4">
    <source>
        <dbReference type="EMBL" id="KJF44863.1"/>
    </source>
</evidence>
<dbReference type="GO" id="GO:0016747">
    <property type="term" value="F:acyltransferase activity, transferring groups other than amino-acyl groups"/>
    <property type="evidence" value="ECO:0007669"/>
    <property type="project" value="InterPro"/>
</dbReference>
<dbReference type="EMBL" id="JRHC01000001">
    <property type="protein sequence ID" value="KJF44863.1"/>
    <property type="molecule type" value="Genomic_DNA"/>
</dbReference>
<dbReference type="PROSITE" id="PS51186">
    <property type="entry name" value="GNAT"/>
    <property type="match status" value="1"/>
</dbReference>
<dbReference type="OrthoDB" id="5419426at2"/>
<evidence type="ECO:0000256" key="1">
    <source>
        <dbReference type="ARBA" id="ARBA00022679"/>
    </source>
</evidence>